<comment type="caution">
    <text evidence="1">The sequence shown here is derived from an EMBL/GenBank/DDBJ whole genome shotgun (WGS) entry which is preliminary data.</text>
</comment>
<organism evidence="1 2">
    <name type="scientific">Pyrus ussuriensis x Pyrus communis</name>
    <dbReference type="NCBI Taxonomy" id="2448454"/>
    <lineage>
        <taxon>Eukaryota</taxon>
        <taxon>Viridiplantae</taxon>
        <taxon>Streptophyta</taxon>
        <taxon>Embryophyta</taxon>
        <taxon>Tracheophyta</taxon>
        <taxon>Spermatophyta</taxon>
        <taxon>Magnoliopsida</taxon>
        <taxon>eudicotyledons</taxon>
        <taxon>Gunneridae</taxon>
        <taxon>Pentapetalae</taxon>
        <taxon>rosids</taxon>
        <taxon>fabids</taxon>
        <taxon>Rosales</taxon>
        <taxon>Rosaceae</taxon>
        <taxon>Amygdaloideae</taxon>
        <taxon>Maleae</taxon>
        <taxon>Pyrus</taxon>
    </lineage>
</organism>
<dbReference type="EMBL" id="SMOL01000695">
    <property type="protein sequence ID" value="KAB2603225.1"/>
    <property type="molecule type" value="Genomic_DNA"/>
</dbReference>
<sequence>MGTTAGGDDMGLMKESRSLTTGLQLSNLGRPRKLVVLVIVFTGFYGFASTSDRNKSWDLVQSLNGYASHPWVLFGDFNEPFQSHSFTPFTSDHVPILLSICQSPETPKREHKQFCFEESWLQRGRCEQMNDLLLADYSDIEIKDAVFQMNPHTAPGPDGMSPLFFQRFWPVVGHYFKAGYVSSVSYVAREGLPLAFQFSWTQIIVECDALRVVQAIRSLTYDSSAHGLLFEEIK</sequence>
<dbReference type="Proteomes" id="UP000327157">
    <property type="component" value="Chromosome 10"/>
</dbReference>
<protein>
    <recommendedName>
        <fullName evidence="3">Endonuclease/exonuclease/phosphatase domain-containing protein</fullName>
    </recommendedName>
</protein>
<reference evidence="2" key="2">
    <citation type="submission" date="2019-10" db="EMBL/GenBank/DDBJ databases">
        <title>A de novo genome assembly of a pear dwarfing rootstock.</title>
        <authorList>
            <person name="Wang F."/>
            <person name="Wang J."/>
            <person name="Li S."/>
            <person name="Zhang Y."/>
            <person name="Fang M."/>
            <person name="Ma L."/>
            <person name="Zhao Y."/>
            <person name="Jiang S."/>
        </authorList>
    </citation>
    <scope>NUCLEOTIDE SEQUENCE [LARGE SCALE GENOMIC DNA]</scope>
</reference>
<reference evidence="1 2" key="1">
    <citation type="submission" date="2019-09" db="EMBL/GenBank/DDBJ databases">
        <authorList>
            <person name="Ou C."/>
        </authorList>
    </citation>
    <scope>NUCLEOTIDE SEQUENCE [LARGE SCALE GENOMIC DNA]</scope>
    <source>
        <strain evidence="1">S2</strain>
        <tissue evidence="1">Leaf</tissue>
    </source>
</reference>
<evidence type="ECO:0000313" key="2">
    <source>
        <dbReference type="Proteomes" id="UP000327157"/>
    </source>
</evidence>
<dbReference type="InterPro" id="IPR036691">
    <property type="entry name" value="Endo/exonu/phosph_ase_sf"/>
</dbReference>
<evidence type="ECO:0008006" key="3">
    <source>
        <dbReference type="Google" id="ProtNLM"/>
    </source>
</evidence>
<dbReference type="SUPFAM" id="SSF56219">
    <property type="entry name" value="DNase I-like"/>
    <property type="match status" value="1"/>
</dbReference>
<reference evidence="1 2" key="3">
    <citation type="submission" date="2019-11" db="EMBL/GenBank/DDBJ databases">
        <title>A de novo genome assembly of a pear dwarfing rootstock.</title>
        <authorList>
            <person name="Wang F."/>
            <person name="Wang J."/>
            <person name="Li S."/>
            <person name="Zhang Y."/>
            <person name="Fang M."/>
            <person name="Ma L."/>
            <person name="Zhao Y."/>
            <person name="Jiang S."/>
        </authorList>
    </citation>
    <scope>NUCLEOTIDE SEQUENCE [LARGE SCALE GENOMIC DNA]</scope>
    <source>
        <strain evidence="1">S2</strain>
        <tissue evidence="1">Leaf</tissue>
    </source>
</reference>
<dbReference type="AlphaFoldDB" id="A0A5N5FJA7"/>
<accession>A0A5N5FJA7</accession>
<dbReference type="OrthoDB" id="1748983at2759"/>
<evidence type="ECO:0000313" key="1">
    <source>
        <dbReference type="EMBL" id="KAB2603225.1"/>
    </source>
</evidence>
<name>A0A5N5FJA7_9ROSA</name>
<keyword evidence="2" id="KW-1185">Reference proteome</keyword>
<gene>
    <name evidence="1" type="ORF">D8674_004230</name>
</gene>
<proteinExistence type="predicted"/>